<dbReference type="Pfam" id="PF25198">
    <property type="entry name" value="Spore_GerAC_N"/>
    <property type="match status" value="1"/>
</dbReference>
<evidence type="ECO:0000256" key="6">
    <source>
        <dbReference type="ARBA" id="ARBA00023139"/>
    </source>
</evidence>
<dbReference type="EMBL" id="VDCQ01000025">
    <property type="protein sequence ID" value="TNJ64797.1"/>
    <property type="molecule type" value="Genomic_DNA"/>
</dbReference>
<dbReference type="Proteomes" id="UP000307943">
    <property type="component" value="Unassembled WGS sequence"/>
</dbReference>
<dbReference type="GO" id="GO:0016020">
    <property type="term" value="C:membrane"/>
    <property type="evidence" value="ECO:0007669"/>
    <property type="project" value="UniProtKB-SubCell"/>
</dbReference>
<dbReference type="InterPro" id="IPR008844">
    <property type="entry name" value="Spore_GerAC-like"/>
</dbReference>
<keyword evidence="4" id="KW-0732">Signal</keyword>
<keyword evidence="5" id="KW-0472">Membrane</keyword>
<dbReference type="InterPro" id="IPR046953">
    <property type="entry name" value="Spore_GerAC-like_C"/>
</dbReference>
<evidence type="ECO:0000256" key="4">
    <source>
        <dbReference type="ARBA" id="ARBA00022729"/>
    </source>
</evidence>
<sequence>MFVWFHMAARPVKAGEKSMNKRHSLLLLLAIVAAVVVTGCYDRVDLEEQSSSFLAGIDLDQQNNLLVYSTNPVFSRHVNEKSQEIGVKAGTLRQSRGLLEARTIGFFSNRKVQIILLGKRLLEHENWYRLLDVFLRDTKNPLTQRVVAFDGAISDLIDLNPKDQPLLPIMLRGMVDSKSARSESVNTTFQELDRQMFESGVTPYISGVGLDKNKEIVMFGTTLLDKKGKYASSLSISETILLQILQKNVKRPVSYTLRIPGESKSGPFHTDRLSINAENIKTKIKTSYREDRFRFVIDINMPVTLTERLYPYDVRGHGKRLESLIAEQMKKRFESLVRTLQAQKIDPIGLGLYARAHEYKHYKDVQENWGEALAEADIQVAVKVTIRSMGPVK</sequence>
<evidence type="ECO:0000313" key="11">
    <source>
        <dbReference type="Proteomes" id="UP000307943"/>
    </source>
</evidence>
<protein>
    <submittedName>
        <fullName evidence="10">Ger(X)C family spore germination protein</fullName>
    </submittedName>
</protein>
<dbReference type="InterPro" id="IPR038501">
    <property type="entry name" value="Spore_GerAC_C_sf"/>
</dbReference>
<dbReference type="InterPro" id="IPR057336">
    <property type="entry name" value="GerAC_N"/>
</dbReference>
<accession>A0A5C4T8T0</accession>
<keyword evidence="11" id="KW-1185">Reference proteome</keyword>
<dbReference type="PANTHER" id="PTHR35789">
    <property type="entry name" value="SPORE GERMINATION PROTEIN B3"/>
    <property type="match status" value="1"/>
</dbReference>
<comment type="subcellular location">
    <subcellularLocation>
        <location evidence="1">Membrane</location>
        <topology evidence="1">Lipid-anchor</topology>
    </subcellularLocation>
</comment>
<dbReference type="NCBIfam" id="TIGR02887">
    <property type="entry name" value="spore_ger_x_C"/>
    <property type="match status" value="1"/>
</dbReference>
<feature type="domain" description="Spore germination protein N-terminal" evidence="9">
    <location>
        <begin position="42"/>
        <end position="206"/>
    </location>
</feature>
<keyword evidence="7" id="KW-0449">Lipoprotein</keyword>
<comment type="similarity">
    <text evidence="2">Belongs to the GerABKC lipoprotein family.</text>
</comment>
<dbReference type="AlphaFoldDB" id="A0A5C4T8T0"/>
<proteinExistence type="inferred from homology"/>
<dbReference type="Gene3D" id="3.30.300.210">
    <property type="entry name" value="Nutrient germinant receptor protein C, domain 3"/>
    <property type="match status" value="1"/>
</dbReference>
<gene>
    <name evidence="10" type="ORF">FE784_18285</name>
</gene>
<evidence type="ECO:0000259" key="9">
    <source>
        <dbReference type="Pfam" id="PF25198"/>
    </source>
</evidence>
<reference evidence="10 11" key="1">
    <citation type="submission" date="2019-05" db="EMBL/GenBank/DDBJ databases">
        <title>We sequenced the genome of Paenibacillus hemerocallicola KCTC 33185 for further insight into its adaptation and study the phylogeny of Paenibacillus.</title>
        <authorList>
            <person name="Narsing Rao M.P."/>
        </authorList>
    </citation>
    <scope>NUCLEOTIDE SEQUENCE [LARGE SCALE GENOMIC DNA]</scope>
    <source>
        <strain evidence="10 11">KCTC 33185</strain>
    </source>
</reference>
<dbReference type="Pfam" id="PF05504">
    <property type="entry name" value="Spore_GerAC"/>
    <property type="match status" value="1"/>
</dbReference>
<dbReference type="GO" id="GO:0009847">
    <property type="term" value="P:spore germination"/>
    <property type="evidence" value="ECO:0007669"/>
    <property type="project" value="InterPro"/>
</dbReference>
<evidence type="ECO:0000256" key="1">
    <source>
        <dbReference type="ARBA" id="ARBA00004635"/>
    </source>
</evidence>
<dbReference type="OrthoDB" id="2694406at2"/>
<evidence type="ECO:0000256" key="2">
    <source>
        <dbReference type="ARBA" id="ARBA00007886"/>
    </source>
</evidence>
<evidence type="ECO:0000256" key="7">
    <source>
        <dbReference type="ARBA" id="ARBA00023288"/>
    </source>
</evidence>
<evidence type="ECO:0000313" key="10">
    <source>
        <dbReference type="EMBL" id="TNJ64797.1"/>
    </source>
</evidence>
<evidence type="ECO:0000259" key="8">
    <source>
        <dbReference type="Pfam" id="PF05504"/>
    </source>
</evidence>
<organism evidence="10 11">
    <name type="scientific">Paenibacillus hemerocallicola</name>
    <dbReference type="NCBI Taxonomy" id="1172614"/>
    <lineage>
        <taxon>Bacteria</taxon>
        <taxon>Bacillati</taxon>
        <taxon>Bacillota</taxon>
        <taxon>Bacilli</taxon>
        <taxon>Bacillales</taxon>
        <taxon>Paenibacillaceae</taxon>
        <taxon>Paenibacillus</taxon>
    </lineage>
</organism>
<comment type="caution">
    <text evidence="10">The sequence shown here is derived from an EMBL/GenBank/DDBJ whole genome shotgun (WGS) entry which is preliminary data.</text>
</comment>
<dbReference type="PANTHER" id="PTHR35789:SF1">
    <property type="entry name" value="SPORE GERMINATION PROTEIN B3"/>
    <property type="match status" value="1"/>
</dbReference>
<feature type="domain" description="Spore germination GerAC-like C-terminal" evidence="8">
    <location>
        <begin position="220"/>
        <end position="390"/>
    </location>
</feature>
<name>A0A5C4T8T0_9BACL</name>
<keyword evidence="6" id="KW-0564">Palmitate</keyword>
<keyword evidence="3" id="KW-0309">Germination</keyword>
<evidence type="ECO:0000256" key="5">
    <source>
        <dbReference type="ARBA" id="ARBA00023136"/>
    </source>
</evidence>
<evidence type="ECO:0000256" key="3">
    <source>
        <dbReference type="ARBA" id="ARBA00022544"/>
    </source>
</evidence>